<dbReference type="RefSeq" id="WP_118313983.1">
    <property type="nucleotide sequence ID" value="NZ_JBKUDT010000003.1"/>
</dbReference>
<reference evidence="2 3" key="1">
    <citation type="submission" date="2018-08" db="EMBL/GenBank/DDBJ databases">
        <title>A genome reference for cultivated species of the human gut microbiota.</title>
        <authorList>
            <person name="Zou Y."/>
            <person name="Xue W."/>
            <person name="Luo G."/>
        </authorList>
    </citation>
    <scope>NUCLEOTIDE SEQUENCE [LARGE SCALE GENOMIC DNA]</scope>
    <source>
        <strain evidence="2 3">AF45-14BH</strain>
    </source>
</reference>
<gene>
    <name evidence="2" type="ORF">DW068_02165</name>
</gene>
<evidence type="ECO:0000259" key="1">
    <source>
        <dbReference type="SMART" id="SM00860"/>
    </source>
</evidence>
<evidence type="ECO:0000313" key="2">
    <source>
        <dbReference type="EMBL" id="RHK41276.1"/>
    </source>
</evidence>
<dbReference type="SUPFAM" id="SSF160631">
    <property type="entry name" value="SMI1/KNR4-like"/>
    <property type="match status" value="1"/>
</dbReference>
<dbReference type="Pfam" id="PF09346">
    <property type="entry name" value="SMI1_KNR4"/>
    <property type="match status" value="1"/>
</dbReference>
<proteinExistence type="predicted"/>
<organism evidence="2 3">
    <name type="scientific">Anaerobutyricum hallii</name>
    <dbReference type="NCBI Taxonomy" id="39488"/>
    <lineage>
        <taxon>Bacteria</taxon>
        <taxon>Bacillati</taxon>
        <taxon>Bacillota</taxon>
        <taxon>Clostridia</taxon>
        <taxon>Lachnospirales</taxon>
        <taxon>Lachnospiraceae</taxon>
        <taxon>Anaerobutyricum</taxon>
    </lineage>
</organism>
<sequence length="136" mass="15679">MNKRRWIGCKKLTKADILKVEDCIKTRLPEDYRNQIIKINNGALQRAYYSTKDIGEIAYSRNMDLSKNATTNAVELYKILDGGSKSYFPFGSVGNGDYMCFDLKKNNRVVLYINEIQKVYYLCDTFTQFIDGLTEG</sequence>
<dbReference type="EMBL" id="QRNJ01000005">
    <property type="protein sequence ID" value="RHK41276.1"/>
    <property type="molecule type" value="Genomic_DNA"/>
</dbReference>
<dbReference type="Gene3D" id="3.40.1580.10">
    <property type="entry name" value="SMI1/KNR4-like"/>
    <property type="match status" value="1"/>
</dbReference>
<comment type="caution">
    <text evidence="2">The sequence shown here is derived from an EMBL/GenBank/DDBJ whole genome shotgun (WGS) entry which is preliminary data.</text>
</comment>
<dbReference type="Proteomes" id="UP000283497">
    <property type="component" value="Unassembled WGS sequence"/>
</dbReference>
<dbReference type="SMART" id="SM00860">
    <property type="entry name" value="SMI1_KNR4"/>
    <property type="match status" value="1"/>
</dbReference>
<dbReference type="InterPro" id="IPR018958">
    <property type="entry name" value="Knr4/Smi1-like_dom"/>
</dbReference>
<feature type="domain" description="Knr4/Smi1-like" evidence="1">
    <location>
        <begin position="11"/>
        <end position="132"/>
    </location>
</feature>
<dbReference type="AlphaFoldDB" id="A0A415GA76"/>
<protein>
    <submittedName>
        <fullName evidence="2">SMI1/KNR4 family protein</fullName>
    </submittedName>
</protein>
<evidence type="ECO:0000313" key="3">
    <source>
        <dbReference type="Proteomes" id="UP000283497"/>
    </source>
</evidence>
<name>A0A415GA76_9FIRM</name>
<accession>A0A415GA76</accession>
<dbReference type="InterPro" id="IPR037883">
    <property type="entry name" value="Knr4/Smi1-like_sf"/>
</dbReference>